<proteinExistence type="inferred from homology"/>
<dbReference type="Gene3D" id="3.90.78.10">
    <property type="entry name" value="UDP-N-acetylenolpyruvoylglucosamine reductase, C-terminal domain"/>
    <property type="match status" value="1"/>
</dbReference>
<dbReference type="GO" id="GO:0008360">
    <property type="term" value="P:regulation of cell shape"/>
    <property type="evidence" value="ECO:0007669"/>
    <property type="project" value="UniProtKB-KW"/>
</dbReference>
<feature type="active site" evidence="17">
    <location>
        <position position="176"/>
    </location>
</feature>
<keyword evidence="13 17" id="KW-0560">Oxidoreductase</keyword>
<evidence type="ECO:0000256" key="5">
    <source>
        <dbReference type="ARBA" id="ARBA00010485"/>
    </source>
</evidence>
<dbReference type="AlphaFoldDB" id="A0A495AAA3"/>
<evidence type="ECO:0000256" key="3">
    <source>
        <dbReference type="ARBA" id="ARBA00004496"/>
    </source>
</evidence>
<dbReference type="InterPro" id="IPR016167">
    <property type="entry name" value="FAD-bd_PCMH_sub1"/>
</dbReference>
<comment type="cofactor">
    <cofactor evidence="1 17">
        <name>FAD</name>
        <dbReference type="ChEBI" id="CHEBI:57692"/>
    </cofactor>
</comment>
<dbReference type="InterPro" id="IPR006094">
    <property type="entry name" value="Oxid_FAD_bind_N"/>
</dbReference>
<dbReference type="PANTHER" id="PTHR21071:SF4">
    <property type="entry name" value="UDP-N-ACETYLENOLPYRUVOYLGLUCOSAMINE REDUCTASE"/>
    <property type="match status" value="1"/>
</dbReference>
<dbReference type="GO" id="GO:0071949">
    <property type="term" value="F:FAD binding"/>
    <property type="evidence" value="ECO:0007669"/>
    <property type="project" value="InterPro"/>
</dbReference>
<keyword evidence="20" id="KW-1185">Reference proteome</keyword>
<dbReference type="Pfam" id="PF02873">
    <property type="entry name" value="MurB_C"/>
    <property type="match status" value="1"/>
</dbReference>
<dbReference type="InterPro" id="IPR011601">
    <property type="entry name" value="MurB_C"/>
</dbReference>
<organism evidence="19 20">
    <name type="scientific">Kocuria tytonis</name>
    <dbReference type="NCBI Taxonomy" id="2054280"/>
    <lineage>
        <taxon>Bacteria</taxon>
        <taxon>Bacillati</taxon>
        <taxon>Actinomycetota</taxon>
        <taxon>Actinomycetes</taxon>
        <taxon>Micrococcales</taxon>
        <taxon>Micrococcaceae</taxon>
        <taxon>Kocuria</taxon>
    </lineage>
</organism>
<dbReference type="InterPro" id="IPR003170">
    <property type="entry name" value="MurB"/>
</dbReference>
<dbReference type="Pfam" id="PF01565">
    <property type="entry name" value="FAD_binding_4"/>
    <property type="match status" value="1"/>
</dbReference>
<evidence type="ECO:0000313" key="19">
    <source>
        <dbReference type="EMBL" id="RKQ36976.1"/>
    </source>
</evidence>
<evidence type="ECO:0000256" key="1">
    <source>
        <dbReference type="ARBA" id="ARBA00001974"/>
    </source>
</evidence>
<comment type="function">
    <text evidence="2 17">Cell wall formation.</text>
</comment>
<evidence type="ECO:0000256" key="7">
    <source>
        <dbReference type="ARBA" id="ARBA00022618"/>
    </source>
</evidence>
<dbReference type="Gene3D" id="3.30.465.10">
    <property type="match status" value="1"/>
</dbReference>
<dbReference type="OrthoDB" id="9804753at2"/>
<dbReference type="NCBIfam" id="NF010478">
    <property type="entry name" value="PRK13903.1"/>
    <property type="match status" value="1"/>
</dbReference>
<dbReference type="GO" id="GO:0008762">
    <property type="term" value="F:UDP-N-acetylmuramate dehydrogenase activity"/>
    <property type="evidence" value="ECO:0007669"/>
    <property type="project" value="UniProtKB-UniRule"/>
</dbReference>
<comment type="caution">
    <text evidence="19">The sequence shown here is derived from an EMBL/GenBank/DDBJ whole genome shotgun (WGS) entry which is preliminary data.</text>
</comment>
<keyword evidence="15 17" id="KW-0961">Cell wall biogenesis/degradation</keyword>
<feature type="active site" description="Proton donor" evidence="17">
    <location>
        <position position="258"/>
    </location>
</feature>
<keyword evidence="11 17" id="KW-0133">Cell shape</keyword>
<evidence type="ECO:0000256" key="8">
    <source>
        <dbReference type="ARBA" id="ARBA00022630"/>
    </source>
</evidence>
<evidence type="ECO:0000256" key="2">
    <source>
        <dbReference type="ARBA" id="ARBA00003921"/>
    </source>
</evidence>
<dbReference type="GO" id="GO:0009252">
    <property type="term" value="P:peptidoglycan biosynthetic process"/>
    <property type="evidence" value="ECO:0007669"/>
    <property type="project" value="UniProtKB-UniRule"/>
</dbReference>
<evidence type="ECO:0000256" key="13">
    <source>
        <dbReference type="ARBA" id="ARBA00023002"/>
    </source>
</evidence>
<dbReference type="RefSeq" id="WP_121030280.1">
    <property type="nucleotide sequence ID" value="NZ_PNJG02000001.1"/>
</dbReference>
<evidence type="ECO:0000256" key="6">
    <source>
        <dbReference type="ARBA" id="ARBA00022490"/>
    </source>
</evidence>
<name>A0A495AAA3_9MICC</name>
<feature type="active site" evidence="17">
    <location>
        <position position="377"/>
    </location>
</feature>
<dbReference type="InterPro" id="IPR016169">
    <property type="entry name" value="FAD-bd_PCMH_sub2"/>
</dbReference>
<reference evidence="19 20" key="1">
    <citation type="submission" date="2018-10" db="EMBL/GenBank/DDBJ databases">
        <title>Kocuria tytouropygialis sp. nov., isolated from the uropygial gland of an American barn owl (Tyto furcata).</title>
        <authorList>
            <person name="Braun M.S."/>
            <person name="Wang E."/>
            <person name="Zimmermann S."/>
            <person name="Wagner H."/>
            <person name="Wink M."/>
        </authorList>
    </citation>
    <scope>NUCLEOTIDE SEQUENCE [LARGE SCALE GENOMIC DNA]</scope>
    <source>
        <strain evidence="19 20">442</strain>
    </source>
</reference>
<dbReference type="Proteomes" id="UP000249516">
    <property type="component" value="Unassembled WGS sequence"/>
</dbReference>
<keyword evidence="6 17" id="KW-0963">Cytoplasm</keyword>
<dbReference type="InterPro" id="IPR016166">
    <property type="entry name" value="FAD-bd_PCMH"/>
</dbReference>
<dbReference type="InterPro" id="IPR036635">
    <property type="entry name" value="MurB_C_sf"/>
</dbReference>
<dbReference type="GO" id="GO:0005829">
    <property type="term" value="C:cytosol"/>
    <property type="evidence" value="ECO:0007669"/>
    <property type="project" value="TreeGrafter"/>
</dbReference>
<evidence type="ECO:0000313" key="20">
    <source>
        <dbReference type="Proteomes" id="UP000249516"/>
    </source>
</evidence>
<evidence type="ECO:0000256" key="16">
    <source>
        <dbReference type="ARBA" id="ARBA00048914"/>
    </source>
</evidence>
<keyword evidence="14 17" id="KW-0131">Cell cycle</keyword>
<keyword evidence="8 17" id="KW-0285">Flavoprotein</keyword>
<evidence type="ECO:0000256" key="11">
    <source>
        <dbReference type="ARBA" id="ARBA00022960"/>
    </source>
</evidence>
<evidence type="ECO:0000256" key="10">
    <source>
        <dbReference type="ARBA" id="ARBA00022857"/>
    </source>
</evidence>
<keyword evidence="7 17" id="KW-0132">Cell division</keyword>
<dbReference type="PANTHER" id="PTHR21071">
    <property type="entry name" value="UDP-N-ACETYLENOLPYRUVOYLGLUCOSAMINE REDUCTASE"/>
    <property type="match status" value="1"/>
</dbReference>
<keyword evidence="9 17" id="KW-0274">FAD</keyword>
<dbReference type="GO" id="GO:0071555">
    <property type="term" value="P:cell wall organization"/>
    <property type="evidence" value="ECO:0007669"/>
    <property type="project" value="UniProtKB-KW"/>
</dbReference>
<accession>A0A495AAA3</accession>
<sequence length="385" mass="40594">MNAPRLSELTTTAVGGPARRYVAATTDAELVAAVAAADRAGERVLVVGGGSNILASERPFEGTVVHVATRGITVSGGSEDPAEAPDGARGGRGGHVVVDVAAGHPWDELVRETVERGLAGLETLSGIPGTTGATPVQNVGAYGAEVSQTITRVRVWDRTEGQERTFTFEELEFSYRDSLLKRSMTDGSPRYVVLAVTFHLEPREDSIPIRYAQLAAALGVEVGQRAPLAVVRDTVLRLRGSKGMVLDPADRDTFSTGSFFTNPVVPELELTDRIPGDAPRYPVLDARGHTVDGAVKFSAAWLIDHAGFGKGFGLPGTRNELLDLEGVAVADGRASLSAKHTLAMTNRGDATGEDVAAVARTVQRGVEQVFGVRLEPEPVLLGLSL</sequence>
<keyword evidence="12 17" id="KW-0573">Peptidoglycan synthesis</keyword>
<dbReference type="InterPro" id="IPR036318">
    <property type="entry name" value="FAD-bd_PCMH-like_sf"/>
</dbReference>
<comment type="pathway">
    <text evidence="4 17">Cell wall biogenesis; peptidoglycan biosynthesis.</text>
</comment>
<keyword evidence="10 17" id="KW-0521">NADP</keyword>
<dbReference type="EC" id="1.3.1.98" evidence="17"/>
<evidence type="ECO:0000256" key="14">
    <source>
        <dbReference type="ARBA" id="ARBA00023306"/>
    </source>
</evidence>
<dbReference type="EMBL" id="PNJG02000001">
    <property type="protein sequence ID" value="RKQ36976.1"/>
    <property type="molecule type" value="Genomic_DNA"/>
</dbReference>
<evidence type="ECO:0000256" key="17">
    <source>
        <dbReference type="HAMAP-Rule" id="MF_00037"/>
    </source>
</evidence>
<feature type="domain" description="FAD-binding PCMH-type" evidence="18">
    <location>
        <begin position="14"/>
        <end position="203"/>
    </location>
</feature>
<comment type="similarity">
    <text evidence="5 17">Belongs to the MurB family.</text>
</comment>
<dbReference type="Gene3D" id="3.30.43.10">
    <property type="entry name" value="Uridine Diphospho-n-acetylenolpyruvylglucosamine Reductase, domain 2"/>
    <property type="match status" value="1"/>
</dbReference>
<protein>
    <recommendedName>
        <fullName evidence="17">UDP-N-acetylenolpyruvoylglucosamine reductase</fullName>
        <ecNumber evidence="17">1.3.1.98</ecNumber>
    </recommendedName>
    <alternativeName>
        <fullName evidence="17">UDP-N-acetylmuramate dehydrogenase</fullName>
    </alternativeName>
</protein>
<evidence type="ECO:0000256" key="12">
    <source>
        <dbReference type="ARBA" id="ARBA00022984"/>
    </source>
</evidence>
<gene>
    <name evidence="17" type="primary">murB</name>
    <name evidence="19" type="ORF">C1C97_005095</name>
</gene>
<comment type="subcellular location">
    <subcellularLocation>
        <location evidence="3 17">Cytoplasm</location>
    </subcellularLocation>
</comment>
<evidence type="ECO:0000256" key="15">
    <source>
        <dbReference type="ARBA" id="ARBA00023316"/>
    </source>
</evidence>
<dbReference type="PROSITE" id="PS51387">
    <property type="entry name" value="FAD_PCMH"/>
    <property type="match status" value="1"/>
</dbReference>
<dbReference type="SUPFAM" id="SSF56194">
    <property type="entry name" value="Uridine diphospho-N-Acetylenolpyruvylglucosamine reductase, MurB, C-terminal domain"/>
    <property type="match status" value="1"/>
</dbReference>
<evidence type="ECO:0000259" key="18">
    <source>
        <dbReference type="PROSITE" id="PS51387"/>
    </source>
</evidence>
<evidence type="ECO:0000256" key="4">
    <source>
        <dbReference type="ARBA" id="ARBA00004752"/>
    </source>
</evidence>
<dbReference type="SUPFAM" id="SSF56176">
    <property type="entry name" value="FAD-binding/transporter-associated domain-like"/>
    <property type="match status" value="1"/>
</dbReference>
<comment type="catalytic activity">
    <reaction evidence="16 17">
        <text>UDP-N-acetyl-alpha-D-muramate + NADP(+) = UDP-N-acetyl-3-O-(1-carboxyvinyl)-alpha-D-glucosamine + NADPH + H(+)</text>
        <dbReference type="Rhea" id="RHEA:12248"/>
        <dbReference type="ChEBI" id="CHEBI:15378"/>
        <dbReference type="ChEBI" id="CHEBI:57783"/>
        <dbReference type="ChEBI" id="CHEBI:58349"/>
        <dbReference type="ChEBI" id="CHEBI:68483"/>
        <dbReference type="ChEBI" id="CHEBI:70757"/>
        <dbReference type="EC" id="1.3.1.98"/>
    </reaction>
</comment>
<evidence type="ECO:0000256" key="9">
    <source>
        <dbReference type="ARBA" id="ARBA00022827"/>
    </source>
</evidence>
<dbReference type="UniPathway" id="UPA00219"/>
<dbReference type="HAMAP" id="MF_00037">
    <property type="entry name" value="MurB"/>
    <property type="match status" value="1"/>
</dbReference>
<dbReference type="GO" id="GO:0051301">
    <property type="term" value="P:cell division"/>
    <property type="evidence" value="ECO:0007669"/>
    <property type="project" value="UniProtKB-KW"/>
</dbReference>